<evidence type="ECO:0000313" key="2">
    <source>
        <dbReference type="Proteomes" id="UP000009097"/>
    </source>
</evidence>
<gene>
    <name evidence="1" type="ORF">FOXG_19251</name>
</gene>
<sequence length="76" mass="8643">MVVSKLQRLCQPLHDGRHDAIRRQARPVIGLQGMKNGWKMSRSQWLCGLILHVHGRGVPRGPSSWDFINAVKFRSA</sequence>
<reference evidence="1" key="1">
    <citation type="submission" date="2007-04" db="EMBL/GenBank/DDBJ databases">
        <authorList>
            <consortium name="The Broad Institute Genome Sequencing Platform"/>
            <person name="Birren B."/>
            <person name="Lander E."/>
            <person name="Galagan J."/>
            <person name="Nusbaum C."/>
            <person name="Devon K."/>
            <person name="Ma L.-J."/>
            <person name="Jaffe D."/>
            <person name="Butler J."/>
            <person name="Alvarez P."/>
            <person name="Gnerre S."/>
            <person name="Grabherr M."/>
            <person name="Kleber M."/>
            <person name="Mauceli E."/>
            <person name="Brockman W."/>
            <person name="MacCallum I.A."/>
            <person name="Young S."/>
            <person name="LaButti K."/>
            <person name="DeCaprio D."/>
            <person name="Crawford M."/>
            <person name="Koehrsen M."/>
            <person name="Engels R."/>
            <person name="Montgomery P."/>
            <person name="Pearson M."/>
            <person name="Howarth C."/>
            <person name="Larson L."/>
            <person name="White J."/>
            <person name="O'Leary S."/>
            <person name="Kodira C."/>
            <person name="Zeng Q."/>
            <person name="Yandava C."/>
            <person name="Alvarado L."/>
            <person name="Kistler C."/>
            <person name="Shim W.-B."/>
            <person name="Kang S."/>
            <person name="Woloshuk C."/>
        </authorList>
    </citation>
    <scope>NUCLEOTIDE SEQUENCE</scope>
    <source>
        <strain evidence="1">4287</strain>
    </source>
</reference>
<dbReference type="KEGG" id="fox:FOXG_19251"/>
<dbReference type="GeneID" id="28959957"/>
<dbReference type="AlphaFoldDB" id="A0A0J9UZE3"/>
<evidence type="ECO:0000313" key="1">
    <source>
        <dbReference type="EMBL" id="KNB04273.1"/>
    </source>
</evidence>
<accession>A0A0J9UZE3</accession>
<reference evidence="1" key="2">
    <citation type="journal article" date="2010" name="Nature">
        <title>Comparative genomics reveals mobile pathogenicity chromosomes in Fusarium.</title>
        <authorList>
            <person name="Ma L.J."/>
            <person name="van der Does H.C."/>
            <person name="Borkovich K.A."/>
            <person name="Coleman J.J."/>
            <person name="Daboussi M.J."/>
            <person name="Di Pietro A."/>
            <person name="Dufresne M."/>
            <person name="Freitag M."/>
            <person name="Grabherr M."/>
            <person name="Henrissat B."/>
            <person name="Houterman P.M."/>
            <person name="Kang S."/>
            <person name="Shim W.B."/>
            <person name="Woloshuk C."/>
            <person name="Xie X."/>
            <person name="Xu J.R."/>
            <person name="Antoniw J."/>
            <person name="Baker S.E."/>
            <person name="Bluhm B.H."/>
            <person name="Breakspear A."/>
            <person name="Brown D.W."/>
            <person name="Butchko R.A."/>
            <person name="Chapman S."/>
            <person name="Coulson R."/>
            <person name="Coutinho P.M."/>
            <person name="Danchin E.G."/>
            <person name="Diener A."/>
            <person name="Gale L.R."/>
            <person name="Gardiner D.M."/>
            <person name="Goff S."/>
            <person name="Hammond-Kosack K.E."/>
            <person name="Hilburn K."/>
            <person name="Hua-Van A."/>
            <person name="Jonkers W."/>
            <person name="Kazan K."/>
            <person name="Kodira C.D."/>
            <person name="Koehrsen M."/>
            <person name="Kumar L."/>
            <person name="Lee Y.H."/>
            <person name="Li L."/>
            <person name="Manners J.M."/>
            <person name="Miranda-Saavedra D."/>
            <person name="Mukherjee M."/>
            <person name="Park G."/>
            <person name="Park J."/>
            <person name="Park S.Y."/>
            <person name="Proctor R.H."/>
            <person name="Regev A."/>
            <person name="Ruiz-Roldan M.C."/>
            <person name="Sain D."/>
            <person name="Sakthikumar S."/>
            <person name="Sykes S."/>
            <person name="Schwartz D.C."/>
            <person name="Turgeon B.G."/>
            <person name="Wapinski I."/>
            <person name="Yoder O."/>
            <person name="Young S."/>
            <person name="Zeng Q."/>
            <person name="Zhou S."/>
            <person name="Galagan J."/>
            <person name="Cuomo C.A."/>
            <person name="Kistler H.C."/>
            <person name="Rep M."/>
        </authorList>
    </citation>
    <scope>NUCLEOTIDE SEQUENCE [LARGE SCALE GENOMIC DNA]</scope>
    <source>
        <strain evidence="1">4287</strain>
    </source>
</reference>
<name>A0A0J9UZE3_FUSO4</name>
<dbReference type="VEuPathDB" id="FungiDB:FOXG_19251"/>
<protein>
    <submittedName>
        <fullName evidence="1">Uncharacterized protein</fullName>
    </submittedName>
</protein>
<dbReference type="Proteomes" id="UP000009097">
    <property type="component" value="Unassembled WGS sequence"/>
</dbReference>
<dbReference type="RefSeq" id="XP_018242318.1">
    <property type="nucleotide sequence ID" value="XM_018399447.1"/>
</dbReference>
<proteinExistence type="predicted"/>
<organism evidence="1 2">
    <name type="scientific">Fusarium oxysporum f. sp. lycopersici (strain 4287 / CBS 123668 / FGSC 9935 / NRRL 34936)</name>
    <name type="common">Fusarium vascular wilt of tomato</name>
    <dbReference type="NCBI Taxonomy" id="426428"/>
    <lineage>
        <taxon>Eukaryota</taxon>
        <taxon>Fungi</taxon>
        <taxon>Dikarya</taxon>
        <taxon>Ascomycota</taxon>
        <taxon>Pezizomycotina</taxon>
        <taxon>Sordariomycetes</taxon>
        <taxon>Hypocreomycetidae</taxon>
        <taxon>Hypocreales</taxon>
        <taxon>Nectriaceae</taxon>
        <taxon>Fusarium</taxon>
        <taxon>Fusarium oxysporum species complex</taxon>
    </lineage>
</organism>
<dbReference type="EMBL" id="DS231701">
    <property type="protein sequence ID" value="KNB04273.1"/>
    <property type="molecule type" value="Genomic_DNA"/>
</dbReference>